<comment type="caution">
    <text evidence="1">The sequence shown here is derived from an EMBL/GenBank/DDBJ whole genome shotgun (WGS) entry which is preliminary data.</text>
</comment>
<accession>A0A418Y410</accession>
<name>A0A418Y410_9GAMM</name>
<proteinExistence type="predicted"/>
<evidence type="ECO:0000313" key="2">
    <source>
        <dbReference type="Proteomes" id="UP000283734"/>
    </source>
</evidence>
<protein>
    <submittedName>
        <fullName evidence="1">Uncharacterized protein</fullName>
    </submittedName>
</protein>
<gene>
    <name evidence="1" type="ORF">D4A39_05250</name>
</gene>
<dbReference type="EMBL" id="QYYA01000001">
    <property type="protein sequence ID" value="RJG20223.1"/>
    <property type="molecule type" value="Genomic_DNA"/>
</dbReference>
<dbReference type="Proteomes" id="UP000283734">
    <property type="component" value="Unassembled WGS sequence"/>
</dbReference>
<dbReference type="AlphaFoldDB" id="A0A418Y410"/>
<organism evidence="1 2">
    <name type="scientific">Alcanivorax profundi</name>
    <dbReference type="NCBI Taxonomy" id="2338368"/>
    <lineage>
        <taxon>Bacteria</taxon>
        <taxon>Pseudomonadati</taxon>
        <taxon>Pseudomonadota</taxon>
        <taxon>Gammaproteobacteria</taxon>
        <taxon>Oceanospirillales</taxon>
        <taxon>Alcanivoracaceae</taxon>
        <taxon>Alcanivorax</taxon>
    </lineage>
</organism>
<dbReference type="OrthoDB" id="6078026at2"/>
<evidence type="ECO:0000313" key="1">
    <source>
        <dbReference type="EMBL" id="RJG20223.1"/>
    </source>
</evidence>
<reference evidence="1 2" key="1">
    <citation type="submission" date="2018-09" db="EMBL/GenBank/DDBJ databases">
        <title>Alcanivorax profundi sp. nov., isolated from 1000 m-depth seawater of the Mariana Trench.</title>
        <authorList>
            <person name="Liu J."/>
        </authorList>
    </citation>
    <scope>NUCLEOTIDE SEQUENCE [LARGE SCALE GENOMIC DNA]</scope>
    <source>
        <strain evidence="1 2">MTEO17</strain>
    </source>
</reference>
<keyword evidence="2" id="KW-1185">Reference proteome</keyword>
<sequence length="203" mass="21960">MTLVSAVFLSACVTSHNTDVTSSSRVKGHAPGDHVNKVLVIALVDQPNIRTAVEGRLVAALQERKVEATASLPVLGADYGKGKDRKEMAADIAARGYESALVVTLIDVKEEMHYTQGGMNYAPDIAVQGAMGQTFYVRQSAVYEPGYFSNDKKYFLESNLYQLDPEKLLWSAKTTTVNPADLEAGTTGVAKAVVDRMAKDDMI</sequence>